<evidence type="ECO:0000313" key="2">
    <source>
        <dbReference type="EMBL" id="MCW3160256.1"/>
    </source>
</evidence>
<feature type="transmembrane region" description="Helical" evidence="1">
    <location>
        <begin position="43"/>
        <end position="62"/>
    </location>
</feature>
<evidence type="ECO:0000313" key="3">
    <source>
        <dbReference type="Proteomes" id="UP001163719"/>
    </source>
</evidence>
<sequence>MNKYYIALLLFISFTIIYYLGSFSKIPFGDSIGFVLETEKMEFIPSSTTHTHFLFINTLIFLKKIAPDIESVEIGRFLTIISASLSLSVLYNIIFKIINNHFYSIIGTIIFGFSFSFWRNTEGLEVYTYNLLFVSLFIWFCIKFLIDGNTKNLIYSALFLGLGCWVHIQDILMIPSFLFLVYKSKNLKIKILSSLVLGTLFFGLFILAIANKHPLTSIFSSGTIAQHIELKSILKNVFVGIGYLIYNFWYFIIFFIIGLIKIYKYNLNLFIFLSLASLPIFGFAGVFAVSDNYVYFIPFNFIVTIFIAFGFYSLSLKKYVKTLSYSCILIPLFYLLSFKIAFHTPQGLKLNETKNYKGGLNYYLLPWMNNNVGILEFTIDNRKSPDRMEWMTKAAKELIMIKSKYQSPEEIRKL</sequence>
<reference evidence="2" key="1">
    <citation type="submission" date="2022-10" db="EMBL/GenBank/DDBJ databases">
        <title>Chryseobacterium babae sp. nov. isolated from the gut of the beetle Oryctes rhinoceros, and Chryseobacterium kimseyorum sp. nov., isolated from a stick insect rearing cage.</title>
        <authorList>
            <person name="Shelomi M."/>
            <person name="Han C.-J."/>
            <person name="Chen W.-M."/>
            <person name="Chen H.-K."/>
            <person name="Liaw S.-J."/>
            <person name="Muhle E."/>
            <person name="Clermont D."/>
        </authorList>
    </citation>
    <scope>NUCLEOTIDE SEQUENCE</scope>
    <source>
        <strain evidence="2">WLa1L2M3</strain>
    </source>
</reference>
<proteinExistence type="predicted"/>
<dbReference type="Pfam" id="PF11028">
    <property type="entry name" value="TMEM260-like"/>
    <property type="match status" value="1"/>
</dbReference>
<feature type="transmembrane region" description="Helical" evidence="1">
    <location>
        <begin position="5"/>
        <end position="23"/>
    </location>
</feature>
<feature type="transmembrane region" description="Helical" evidence="1">
    <location>
        <begin position="101"/>
        <end position="119"/>
    </location>
</feature>
<keyword evidence="3" id="KW-1185">Reference proteome</keyword>
<protein>
    <submittedName>
        <fullName evidence="2">DUF2723 domain-containing protein</fullName>
    </submittedName>
</protein>
<evidence type="ECO:0000256" key="1">
    <source>
        <dbReference type="SAM" id="Phobius"/>
    </source>
</evidence>
<dbReference type="Proteomes" id="UP001163719">
    <property type="component" value="Unassembled WGS sequence"/>
</dbReference>
<feature type="transmembrane region" description="Helical" evidence="1">
    <location>
        <begin position="126"/>
        <end position="146"/>
    </location>
</feature>
<dbReference type="EMBL" id="JAPDHV010000001">
    <property type="protein sequence ID" value="MCW3160256.1"/>
    <property type="molecule type" value="Genomic_DNA"/>
</dbReference>
<feature type="transmembrane region" description="Helical" evidence="1">
    <location>
        <begin position="267"/>
        <end position="289"/>
    </location>
</feature>
<feature type="transmembrane region" description="Helical" evidence="1">
    <location>
        <begin position="158"/>
        <end position="182"/>
    </location>
</feature>
<feature type="transmembrane region" description="Helical" evidence="1">
    <location>
        <begin position="295"/>
        <end position="316"/>
    </location>
</feature>
<dbReference type="RefSeq" id="WP_264742206.1">
    <property type="nucleotide sequence ID" value="NZ_JAPDHV010000001.1"/>
</dbReference>
<keyword evidence="1" id="KW-0812">Transmembrane</keyword>
<comment type="caution">
    <text evidence="2">The sequence shown here is derived from an EMBL/GenBank/DDBJ whole genome shotgun (WGS) entry which is preliminary data.</text>
</comment>
<feature type="transmembrane region" description="Helical" evidence="1">
    <location>
        <begin position="189"/>
        <end position="210"/>
    </location>
</feature>
<dbReference type="InterPro" id="IPR021280">
    <property type="entry name" value="TMEM260-like"/>
</dbReference>
<gene>
    <name evidence="2" type="ORF">OH806_03125</name>
</gene>
<keyword evidence="1" id="KW-0472">Membrane</keyword>
<feature type="transmembrane region" description="Helical" evidence="1">
    <location>
        <begin position="74"/>
        <end position="95"/>
    </location>
</feature>
<organism evidence="2 3">
    <name type="scientific">Chryseobacterium oryctis</name>
    <dbReference type="NCBI Taxonomy" id="2952618"/>
    <lineage>
        <taxon>Bacteria</taxon>
        <taxon>Pseudomonadati</taxon>
        <taxon>Bacteroidota</taxon>
        <taxon>Flavobacteriia</taxon>
        <taxon>Flavobacteriales</taxon>
        <taxon>Weeksellaceae</taxon>
        <taxon>Chryseobacterium group</taxon>
        <taxon>Chryseobacterium</taxon>
    </lineage>
</organism>
<accession>A0ABT3HKH1</accession>
<feature type="transmembrane region" description="Helical" evidence="1">
    <location>
        <begin position="323"/>
        <end position="342"/>
    </location>
</feature>
<keyword evidence="1" id="KW-1133">Transmembrane helix</keyword>
<feature type="transmembrane region" description="Helical" evidence="1">
    <location>
        <begin position="237"/>
        <end position="260"/>
    </location>
</feature>
<name>A0ABT3HKH1_9FLAO</name>